<name>A0ABV4GPA0_9BRAD</name>
<organism evidence="2 3">
    <name type="scientific">Bradyrhizobium yuanmingense</name>
    <dbReference type="NCBI Taxonomy" id="108015"/>
    <lineage>
        <taxon>Bacteria</taxon>
        <taxon>Pseudomonadati</taxon>
        <taxon>Pseudomonadota</taxon>
        <taxon>Alphaproteobacteria</taxon>
        <taxon>Hyphomicrobiales</taxon>
        <taxon>Nitrobacteraceae</taxon>
        <taxon>Bradyrhizobium</taxon>
    </lineage>
</organism>
<feature type="chain" id="PRO_5046593755" evidence="1">
    <location>
        <begin position="21"/>
        <end position="182"/>
    </location>
</feature>
<protein>
    <submittedName>
        <fullName evidence="2">Spy/CpxP family protein refolding chaperone</fullName>
    </submittedName>
</protein>
<keyword evidence="1" id="KW-0732">Signal</keyword>
<sequence>MNRVLLLAASLLLTGSTAGAQSSQPYAGLEKRPIKALSQQQIDDLRAGRGMGLALAAELNGYPGPSHVLELSDRLGLTADQRAEVQRLFDAMKQEAVPLGNKLVEQERALEDLFSSRRVTSEALKTSIGAIAETQGQLRESHLKYHLSTAAVLDKSQMQRYAELRGYQRPDGSAGHKHKHHH</sequence>
<dbReference type="Pfam" id="PF13801">
    <property type="entry name" value="Metal_resist"/>
    <property type="match status" value="1"/>
</dbReference>
<evidence type="ECO:0000313" key="2">
    <source>
        <dbReference type="EMBL" id="MEY9473772.1"/>
    </source>
</evidence>
<dbReference type="Proteomes" id="UP001565474">
    <property type="component" value="Unassembled WGS sequence"/>
</dbReference>
<gene>
    <name evidence="2" type="ORF">ABH992_006171</name>
</gene>
<reference evidence="2 3" key="1">
    <citation type="submission" date="2024-07" db="EMBL/GenBank/DDBJ databases">
        <title>Genomic Encyclopedia of Type Strains, Phase V (KMG-V): Genome sequencing to study the core and pangenomes of soil and plant-associated prokaryotes.</title>
        <authorList>
            <person name="Whitman W."/>
        </authorList>
    </citation>
    <scope>NUCLEOTIDE SEQUENCE [LARGE SCALE GENOMIC DNA]</scope>
    <source>
        <strain evidence="2 3">USDA 222</strain>
    </source>
</reference>
<dbReference type="RefSeq" id="WP_036043277.1">
    <property type="nucleotide sequence ID" value="NZ_JBGBYD010000002.1"/>
</dbReference>
<keyword evidence="3" id="KW-1185">Reference proteome</keyword>
<accession>A0ABV4GPA0</accession>
<dbReference type="EMBL" id="JBGBZN010000002">
    <property type="protein sequence ID" value="MEY9473772.1"/>
    <property type="molecule type" value="Genomic_DNA"/>
</dbReference>
<dbReference type="InterPro" id="IPR025961">
    <property type="entry name" value="Metal_resist"/>
</dbReference>
<feature type="signal peptide" evidence="1">
    <location>
        <begin position="1"/>
        <end position="20"/>
    </location>
</feature>
<evidence type="ECO:0000313" key="3">
    <source>
        <dbReference type="Proteomes" id="UP001565474"/>
    </source>
</evidence>
<evidence type="ECO:0000256" key="1">
    <source>
        <dbReference type="SAM" id="SignalP"/>
    </source>
</evidence>
<dbReference type="Gene3D" id="1.20.120.1490">
    <property type="match status" value="1"/>
</dbReference>
<proteinExistence type="predicted"/>
<comment type="caution">
    <text evidence="2">The sequence shown here is derived from an EMBL/GenBank/DDBJ whole genome shotgun (WGS) entry which is preliminary data.</text>
</comment>